<organism evidence="1 2">
    <name type="scientific">Hyella patelloides LEGE 07179</name>
    <dbReference type="NCBI Taxonomy" id="945734"/>
    <lineage>
        <taxon>Bacteria</taxon>
        <taxon>Bacillati</taxon>
        <taxon>Cyanobacteriota</taxon>
        <taxon>Cyanophyceae</taxon>
        <taxon>Pleurocapsales</taxon>
        <taxon>Hyellaceae</taxon>
        <taxon>Hyella</taxon>
    </lineage>
</organism>
<gene>
    <name evidence="1" type="ORF">H1P_1300017</name>
</gene>
<dbReference type="AlphaFoldDB" id="A0A563VL35"/>
<evidence type="ECO:0000313" key="1">
    <source>
        <dbReference type="EMBL" id="VEP12057.1"/>
    </source>
</evidence>
<name>A0A563VL35_9CYAN</name>
<protein>
    <submittedName>
        <fullName evidence="1">Uncharacterized protein</fullName>
    </submittedName>
</protein>
<proteinExistence type="predicted"/>
<evidence type="ECO:0000313" key="2">
    <source>
        <dbReference type="Proteomes" id="UP000320055"/>
    </source>
</evidence>
<dbReference type="Proteomes" id="UP000320055">
    <property type="component" value="Unassembled WGS sequence"/>
</dbReference>
<keyword evidence="2" id="KW-1185">Reference proteome</keyword>
<sequence length="39" mass="4681">MRYYSLEVNTCNQYVLYQTLANLENYLPGNSDRQLFCSR</sequence>
<reference evidence="1 2" key="1">
    <citation type="submission" date="2019-01" db="EMBL/GenBank/DDBJ databases">
        <authorList>
            <person name="Brito A."/>
        </authorList>
    </citation>
    <scope>NUCLEOTIDE SEQUENCE [LARGE SCALE GENOMIC DNA]</scope>
    <source>
        <strain evidence="1">1</strain>
    </source>
</reference>
<accession>A0A563VL35</accession>
<dbReference type="EMBL" id="CAACVJ010000036">
    <property type="protein sequence ID" value="VEP12057.1"/>
    <property type="molecule type" value="Genomic_DNA"/>
</dbReference>